<dbReference type="PANTHER" id="PTHR47723">
    <property type="entry name" value="OS05G0353850 PROTEIN"/>
    <property type="match status" value="1"/>
</dbReference>
<dbReference type="OrthoDB" id="1749524at2759"/>
<dbReference type="CDD" id="cd06222">
    <property type="entry name" value="RNase_H_like"/>
    <property type="match status" value="1"/>
</dbReference>
<dbReference type="Gene3D" id="3.30.420.10">
    <property type="entry name" value="Ribonuclease H-like superfamily/Ribonuclease H"/>
    <property type="match status" value="1"/>
</dbReference>
<gene>
    <name evidence="2" type="ORF">TorRG33x02_169030</name>
</gene>
<evidence type="ECO:0000313" key="3">
    <source>
        <dbReference type="Proteomes" id="UP000237000"/>
    </source>
</evidence>
<dbReference type="Pfam" id="PF13456">
    <property type="entry name" value="RVT_3"/>
    <property type="match status" value="1"/>
</dbReference>
<organism evidence="2 3">
    <name type="scientific">Trema orientale</name>
    <name type="common">Charcoal tree</name>
    <name type="synonym">Celtis orientalis</name>
    <dbReference type="NCBI Taxonomy" id="63057"/>
    <lineage>
        <taxon>Eukaryota</taxon>
        <taxon>Viridiplantae</taxon>
        <taxon>Streptophyta</taxon>
        <taxon>Embryophyta</taxon>
        <taxon>Tracheophyta</taxon>
        <taxon>Spermatophyta</taxon>
        <taxon>Magnoliopsida</taxon>
        <taxon>eudicotyledons</taxon>
        <taxon>Gunneridae</taxon>
        <taxon>Pentapetalae</taxon>
        <taxon>rosids</taxon>
        <taxon>fabids</taxon>
        <taxon>Rosales</taxon>
        <taxon>Cannabaceae</taxon>
        <taxon>Trema</taxon>
    </lineage>
</organism>
<proteinExistence type="predicted"/>
<keyword evidence="3" id="KW-1185">Reference proteome</keyword>
<name>A0A2P5ENY9_TREOI</name>
<dbReference type="SUPFAM" id="SSF53098">
    <property type="entry name" value="Ribonuclease H-like"/>
    <property type="match status" value="1"/>
</dbReference>
<dbReference type="InterPro" id="IPR044730">
    <property type="entry name" value="RNase_H-like_dom_plant"/>
</dbReference>
<dbReference type="EMBL" id="JXTC01000119">
    <property type="protein sequence ID" value="PON87267.1"/>
    <property type="molecule type" value="Genomic_DNA"/>
</dbReference>
<dbReference type="Proteomes" id="UP000237000">
    <property type="component" value="Unassembled WGS sequence"/>
</dbReference>
<evidence type="ECO:0000259" key="1">
    <source>
        <dbReference type="Pfam" id="PF13456"/>
    </source>
</evidence>
<comment type="caution">
    <text evidence="2">The sequence shown here is derived from an EMBL/GenBank/DDBJ whole genome shotgun (WGS) entry which is preliminary data.</text>
</comment>
<accession>A0A2P5ENY9</accession>
<dbReference type="GO" id="GO:0004523">
    <property type="term" value="F:RNA-DNA hybrid ribonuclease activity"/>
    <property type="evidence" value="ECO:0007669"/>
    <property type="project" value="InterPro"/>
</dbReference>
<evidence type="ECO:0000313" key="2">
    <source>
        <dbReference type="EMBL" id="PON87267.1"/>
    </source>
</evidence>
<protein>
    <submittedName>
        <fullName evidence="2">Ribonuclease H-like domain containing protein</fullName>
    </submittedName>
</protein>
<dbReference type="InParanoid" id="A0A2P5ENY9"/>
<dbReference type="InterPro" id="IPR012337">
    <property type="entry name" value="RNaseH-like_sf"/>
</dbReference>
<sequence length="200" mass="22201">MYMGGRRGGGGWWLFEFQQAQQLDDSKGSDVYDKNEKWHPPELGVLKLNVDAAVNLGEGTIGVGAVIRDYKGDVMGAMAKRIKGSFDPYIAECFAIREGLAFAKESFLHVRMVETDSLRVVNALGRYDKYAEESLILDDVKCLLLEADDGSYMFILRNGNRASHTLARFALSLSSPLYWLEESPGCISHIVASELLVTNL</sequence>
<dbReference type="InterPro" id="IPR053151">
    <property type="entry name" value="RNase_H-like"/>
</dbReference>
<dbReference type="AlphaFoldDB" id="A0A2P5ENY9"/>
<dbReference type="STRING" id="63057.A0A2P5ENY9"/>
<dbReference type="PANTHER" id="PTHR47723:SF21">
    <property type="entry name" value="POLYNUCLEOTIDYL TRANSFERASE, RIBONUCLEASE H-LIKE SUPERFAMILY PROTEIN"/>
    <property type="match status" value="1"/>
</dbReference>
<dbReference type="InterPro" id="IPR036397">
    <property type="entry name" value="RNaseH_sf"/>
</dbReference>
<dbReference type="InterPro" id="IPR002156">
    <property type="entry name" value="RNaseH_domain"/>
</dbReference>
<dbReference type="GO" id="GO:0003676">
    <property type="term" value="F:nucleic acid binding"/>
    <property type="evidence" value="ECO:0007669"/>
    <property type="project" value="InterPro"/>
</dbReference>
<reference evidence="3" key="1">
    <citation type="submission" date="2016-06" db="EMBL/GenBank/DDBJ databases">
        <title>Parallel loss of symbiosis genes in relatives of nitrogen-fixing non-legume Parasponia.</title>
        <authorList>
            <person name="Van Velzen R."/>
            <person name="Holmer R."/>
            <person name="Bu F."/>
            <person name="Rutten L."/>
            <person name="Van Zeijl A."/>
            <person name="Liu W."/>
            <person name="Santuari L."/>
            <person name="Cao Q."/>
            <person name="Sharma T."/>
            <person name="Shen D."/>
            <person name="Roswanjaya Y."/>
            <person name="Wardhani T."/>
            <person name="Kalhor M.S."/>
            <person name="Jansen J."/>
            <person name="Van den Hoogen J."/>
            <person name="Gungor B."/>
            <person name="Hartog M."/>
            <person name="Hontelez J."/>
            <person name="Verver J."/>
            <person name="Yang W.-C."/>
            <person name="Schijlen E."/>
            <person name="Repin R."/>
            <person name="Schilthuizen M."/>
            <person name="Schranz E."/>
            <person name="Heidstra R."/>
            <person name="Miyata K."/>
            <person name="Fedorova E."/>
            <person name="Kohlen W."/>
            <person name="Bisseling T."/>
            <person name="Smit S."/>
            <person name="Geurts R."/>
        </authorList>
    </citation>
    <scope>NUCLEOTIDE SEQUENCE [LARGE SCALE GENOMIC DNA]</scope>
    <source>
        <strain evidence="3">cv. RG33-2</strain>
    </source>
</reference>
<feature type="domain" description="RNase H type-1" evidence="1">
    <location>
        <begin position="49"/>
        <end position="170"/>
    </location>
</feature>